<dbReference type="SUPFAM" id="SSF57701">
    <property type="entry name" value="Zn2/Cys6 DNA-binding domain"/>
    <property type="match status" value="1"/>
</dbReference>
<gene>
    <name evidence="4 6" type="ORF">BDZ99DRAFT_519890</name>
</gene>
<evidence type="ECO:0000259" key="3">
    <source>
        <dbReference type="PROSITE" id="PS50048"/>
    </source>
</evidence>
<dbReference type="Pfam" id="PF00172">
    <property type="entry name" value="Zn_clus"/>
    <property type="match status" value="1"/>
</dbReference>
<sequence length="172" mass="19724">MAETEGNNTLARKLVRKMVKDRKKHNAVVDRLEKRNKTLELEIASLKKAESENSQKYSELLKGNRVLVQQKKDLSERNQTLEWKMAELERRIPGAVKELQDIQPHTRSLICKRCHKRRIACDGGYSCAQCAVDGLDCEYVKCRRFDNMKYGRKGCSNAACTQVHDEKGVGLD</sequence>
<dbReference type="Proteomes" id="UP000504636">
    <property type="component" value="Unplaced"/>
</dbReference>
<evidence type="ECO:0000313" key="6">
    <source>
        <dbReference type="RefSeq" id="XP_033578199.1"/>
    </source>
</evidence>
<accession>A0A6A6YTE4</accession>
<name>A0A6A6YTE4_9PEZI</name>
<dbReference type="InterPro" id="IPR036864">
    <property type="entry name" value="Zn2-C6_fun-type_DNA-bd_sf"/>
</dbReference>
<evidence type="ECO:0000256" key="1">
    <source>
        <dbReference type="ARBA" id="ARBA00023242"/>
    </source>
</evidence>
<feature type="domain" description="Zn(2)-C6 fungal-type" evidence="3">
    <location>
        <begin position="110"/>
        <end position="139"/>
    </location>
</feature>
<dbReference type="InterPro" id="IPR001138">
    <property type="entry name" value="Zn2Cys6_DnaBD"/>
</dbReference>
<keyword evidence="1" id="KW-0539">Nucleus</keyword>
<dbReference type="PROSITE" id="PS50048">
    <property type="entry name" value="ZN2_CY6_FUNGAL_2"/>
    <property type="match status" value="1"/>
</dbReference>
<reference evidence="4 6" key="1">
    <citation type="journal article" date="2020" name="Stud. Mycol.">
        <title>101 Dothideomycetes genomes: a test case for predicting lifestyles and emergence of pathogens.</title>
        <authorList>
            <person name="Haridas S."/>
            <person name="Albert R."/>
            <person name="Binder M."/>
            <person name="Bloem J."/>
            <person name="Labutti K."/>
            <person name="Salamov A."/>
            <person name="Andreopoulos B."/>
            <person name="Baker S."/>
            <person name="Barry K."/>
            <person name="Bills G."/>
            <person name="Bluhm B."/>
            <person name="Cannon C."/>
            <person name="Castanera R."/>
            <person name="Culley D."/>
            <person name="Daum C."/>
            <person name="Ezra D."/>
            <person name="Gonzalez J."/>
            <person name="Henrissat B."/>
            <person name="Kuo A."/>
            <person name="Liang C."/>
            <person name="Lipzen A."/>
            <person name="Lutzoni F."/>
            <person name="Magnuson J."/>
            <person name="Mondo S."/>
            <person name="Nolan M."/>
            <person name="Ohm R."/>
            <person name="Pangilinan J."/>
            <person name="Park H.-J."/>
            <person name="Ramirez L."/>
            <person name="Alfaro M."/>
            <person name="Sun H."/>
            <person name="Tritt A."/>
            <person name="Yoshinaga Y."/>
            <person name="Zwiers L.-H."/>
            <person name="Turgeon B."/>
            <person name="Goodwin S."/>
            <person name="Spatafora J."/>
            <person name="Crous P."/>
            <person name="Grigoriev I."/>
        </authorList>
    </citation>
    <scope>NUCLEOTIDE SEQUENCE</scope>
    <source>
        <strain evidence="4 6">CBS 304.34</strain>
    </source>
</reference>
<dbReference type="GeneID" id="54466348"/>
<keyword evidence="2" id="KW-0175">Coiled coil</keyword>
<organism evidence="4">
    <name type="scientific">Mytilinidion resinicola</name>
    <dbReference type="NCBI Taxonomy" id="574789"/>
    <lineage>
        <taxon>Eukaryota</taxon>
        <taxon>Fungi</taxon>
        <taxon>Dikarya</taxon>
        <taxon>Ascomycota</taxon>
        <taxon>Pezizomycotina</taxon>
        <taxon>Dothideomycetes</taxon>
        <taxon>Pleosporomycetidae</taxon>
        <taxon>Mytilinidiales</taxon>
        <taxon>Mytilinidiaceae</taxon>
        <taxon>Mytilinidion</taxon>
    </lineage>
</organism>
<protein>
    <recommendedName>
        <fullName evidence="3">Zn(2)-C6 fungal-type domain-containing protein</fullName>
    </recommendedName>
</protein>
<reference evidence="6" key="2">
    <citation type="submission" date="2020-04" db="EMBL/GenBank/DDBJ databases">
        <authorList>
            <consortium name="NCBI Genome Project"/>
        </authorList>
    </citation>
    <scope>NUCLEOTIDE SEQUENCE</scope>
    <source>
        <strain evidence="6">CBS 304.34</strain>
    </source>
</reference>
<reference evidence="6" key="3">
    <citation type="submission" date="2025-04" db="UniProtKB">
        <authorList>
            <consortium name="RefSeq"/>
        </authorList>
    </citation>
    <scope>IDENTIFICATION</scope>
    <source>
        <strain evidence="6">CBS 304.34</strain>
    </source>
</reference>
<keyword evidence="5" id="KW-1185">Reference proteome</keyword>
<dbReference type="CDD" id="cd00067">
    <property type="entry name" value="GAL4"/>
    <property type="match status" value="1"/>
</dbReference>
<evidence type="ECO:0000256" key="2">
    <source>
        <dbReference type="SAM" id="Coils"/>
    </source>
</evidence>
<evidence type="ECO:0000313" key="4">
    <source>
        <dbReference type="EMBL" id="KAF2811235.1"/>
    </source>
</evidence>
<dbReference type="RefSeq" id="XP_033578199.1">
    <property type="nucleotide sequence ID" value="XM_033725455.1"/>
</dbReference>
<dbReference type="AlphaFoldDB" id="A0A6A6YTE4"/>
<dbReference type="GO" id="GO:0008270">
    <property type="term" value="F:zinc ion binding"/>
    <property type="evidence" value="ECO:0007669"/>
    <property type="project" value="InterPro"/>
</dbReference>
<evidence type="ECO:0000313" key="5">
    <source>
        <dbReference type="Proteomes" id="UP000504636"/>
    </source>
</evidence>
<proteinExistence type="predicted"/>
<feature type="coiled-coil region" evidence="2">
    <location>
        <begin position="15"/>
        <end position="91"/>
    </location>
</feature>
<dbReference type="GO" id="GO:0000981">
    <property type="term" value="F:DNA-binding transcription factor activity, RNA polymerase II-specific"/>
    <property type="evidence" value="ECO:0007669"/>
    <property type="project" value="InterPro"/>
</dbReference>
<dbReference type="EMBL" id="MU003699">
    <property type="protein sequence ID" value="KAF2811235.1"/>
    <property type="molecule type" value="Genomic_DNA"/>
</dbReference>